<gene>
    <name evidence="2" type="ORF">A8975_1306</name>
</gene>
<proteinExistence type="predicted"/>
<name>A0ABY2G821_9FLAO</name>
<protein>
    <submittedName>
        <fullName evidence="2">Uncharacterized protein</fullName>
    </submittedName>
</protein>
<evidence type="ECO:0000256" key="1">
    <source>
        <dbReference type="SAM" id="Phobius"/>
    </source>
</evidence>
<reference evidence="2 3" key="1">
    <citation type="submission" date="2019-03" db="EMBL/GenBank/DDBJ databases">
        <title>Genomic Encyclopedia of Type Strains, Phase III (KMG-III): the genomes of soil and plant-associated and newly described type strains.</title>
        <authorList>
            <person name="Whitman W."/>
        </authorList>
    </citation>
    <scope>NUCLEOTIDE SEQUENCE [LARGE SCALE GENOMIC DNA]</scope>
    <source>
        <strain evidence="2 3">CGMCC 1.10957</strain>
    </source>
</reference>
<organism evidence="2 3">
    <name type="scientific">Meridianimaribacter flavus</name>
    <dbReference type="NCBI Taxonomy" id="571115"/>
    <lineage>
        <taxon>Bacteria</taxon>
        <taxon>Pseudomonadati</taxon>
        <taxon>Bacteroidota</taxon>
        <taxon>Flavobacteriia</taxon>
        <taxon>Flavobacteriales</taxon>
        <taxon>Flavobacteriaceae</taxon>
        <taxon>Meridianimaribacter</taxon>
    </lineage>
</organism>
<accession>A0ABY2G821</accession>
<evidence type="ECO:0000313" key="2">
    <source>
        <dbReference type="EMBL" id="TDY12542.1"/>
    </source>
</evidence>
<keyword evidence="1" id="KW-0472">Membrane</keyword>
<dbReference type="RefSeq" id="WP_134199182.1">
    <property type="nucleotide sequence ID" value="NZ_SOQZ01000002.1"/>
</dbReference>
<comment type="caution">
    <text evidence="2">The sequence shown here is derived from an EMBL/GenBank/DDBJ whole genome shotgun (WGS) entry which is preliminary data.</text>
</comment>
<feature type="transmembrane region" description="Helical" evidence="1">
    <location>
        <begin position="205"/>
        <end position="227"/>
    </location>
</feature>
<feature type="transmembrane region" description="Helical" evidence="1">
    <location>
        <begin position="166"/>
        <end position="185"/>
    </location>
</feature>
<feature type="transmembrane region" description="Helical" evidence="1">
    <location>
        <begin position="12"/>
        <end position="31"/>
    </location>
</feature>
<keyword evidence="3" id="KW-1185">Reference proteome</keyword>
<dbReference type="EMBL" id="SOQZ01000002">
    <property type="protein sequence ID" value="TDY12542.1"/>
    <property type="molecule type" value="Genomic_DNA"/>
</dbReference>
<keyword evidence="1" id="KW-0812">Transmembrane</keyword>
<feature type="transmembrane region" description="Helical" evidence="1">
    <location>
        <begin position="108"/>
        <end position="128"/>
    </location>
</feature>
<feature type="transmembrane region" description="Helical" evidence="1">
    <location>
        <begin position="77"/>
        <end position="96"/>
    </location>
</feature>
<keyword evidence="1" id="KW-1133">Transmembrane helix</keyword>
<sequence>MVKFINDYGSYLYLAVEIIAAVTGLILYKRYRHTAAKYFIYFLIYVVAFGVIGRYTFWVRDGIFSFLQGTLLEKNYWWYTICWSLGAIVFFVWYYLKILTNQRAKTTLKIALALFLIASLCIIILTLPDFFKTSIPSISVLGAIIIMLCVFYYFFEMLQSDKILKFYKSLNFYISCTILVFWLVKTPLAFFEPYFRLADMDYVNLRGYINLFAISLMYLTFTVGLIVSNPDYD</sequence>
<feature type="transmembrane region" description="Helical" evidence="1">
    <location>
        <begin position="134"/>
        <end position="154"/>
    </location>
</feature>
<dbReference type="Proteomes" id="UP000294930">
    <property type="component" value="Unassembled WGS sequence"/>
</dbReference>
<evidence type="ECO:0000313" key="3">
    <source>
        <dbReference type="Proteomes" id="UP000294930"/>
    </source>
</evidence>
<feature type="transmembrane region" description="Helical" evidence="1">
    <location>
        <begin position="38"/>
        <end position="57"/>
    </location>
</feature>